<organism evidence="5 6">
    <name type="scientific">Desulfofundulus thermobenzoicus</name>
    <dbReference type="NCBI Taxonomy" id="29376"/>
    <lineage>
        <taxon>Bacteria</taxon>
        <taxon>Bacillati</taxon>
        <taxon>Bacillota</taxon>
        <taxon>Clostridia</taxon>
        <taxon>Eubacteriales</taxon>
        <taxon>Peptococcaceae</taxon>
        <taxon>Desulfofundulus</taxon>
    </lineage>
</organism>
<dbReference type="Proteomes" id="UP000441717">
    <property type="component" value="Unassembled WGS sequence"/>
</dbReference>
<dbReference type="PANTHER" id="PTHR10724">
    <property type="entry name" value="30S RIBOSOMAL PROTEIN S1"/>
    <property type="match status" value="1"/>
</dbReference>
<evidence type="ECO:0000313" key="5">
    <source>
        <dbReference type="EMBL" id="MQL52768.1"/>
    </source>
</evidence>
<accession>A0A6N7IUH5</accession>
<evidence type="ECO:0000256" key="1">
    <source>
        <dbReference type="ARBA" id="ARBA00006767"/>
    </source>
</evidence>
<keyword evidence="2 5" id="KW-0689">Ribosomal protein</keyword>
<evidence type="ECO:0000313" key="6">
    <source>
        <dbReference type="Proteomes" id="UP000441717"/>
    </source>
</evidence>
<evidence type="ECO:0000256" key="3">
    <source>
        <dbReference type="ARBA" id="ARBA00023274"/>
    </source>
</evidence>
<feature type="domain" description="S1 motif" evidence="4">
    <location>
        <begin position="27"/>
        <end position="100"/>
    </location>
</feature>
<keyword evidence="6" id="KW-1185">Reference proteome</keyword>
<proteinExistence type="inferred from homology"/>
<feature type="domain" description="S1 motif" evidence="4">
    <location>
        <begin position="117"/>
        <end position="192"/>
    </location>
</feature>
<dbReference type="PANTHER" id="PTHR10724:SF7">
    <property type="entry name" value="SMALL RIBOSOMAL SUBUNIT PROTEIN BS1C"/>
    <property type="match status" value="1"/>
</dbReference>
<sequence length="270" mass="29528">MSAVIKPEGFIQEQERWEYLYFAKRRGFTVPAKVEKVTFPDNLDTAVWELDLGGGVRGVVPASESGLDDQSLMLHFVGQQIAVKIINLDRENGIAACSRRKAVTDAAEKLLAALKPDMVIDVMVKAVFPRTNEKPDRLIVDAGGGVLVELTRSQATKNQTARLTELFRPGQPAKAKVVQVDAQTGVIRLNMADLESDPWAGQYKRGDVVAGTVLAQRDGLVFVEVKPGLMGIASAPLRGLLRRGERVAVMVTMFDPAAKKMHLQIRGRLA</sequence>
<protein>
    <submittedName>
        <fullName evidence="5">30S ribosomal protein S1</fullName>
    </submittedName>
</protein>
<keyword evidence="3" id="KW-0687">Ribonucleoprotein</keyword>
<dbReference type="EMBL" id="WHYR01000028">
    <property type="protein sequence ID" value="MQL52768.1"/>
    <property type="molecule type" value="Genomic_DNA"/>
</dbReference>
<dbReference type="GO" id="GO:0003735">
    <property type="term" value="F:structural constituent of ribosome"/>
    <property type="evidence" value="ECO:0007669"/>
    <property type="project" value="TreeGrafter"/>
</dbReference>
<reference evidence="5 6" key="1">
    <citation type="submission" date="2019-10" db="EMBL/GenBank/DDBJ databases">
        <title>Comparative genomics of sulfur disproportionating microorganisms.</title>
        <authorList>
            <person name="Ward L.M."/>
            <person name="Bertran E."/>
            <person name="Johnston D."/>
        </authorList>
    </citation>
    <scope>NUCLEOTIDE SEQUENCE [LARGE SCALE GENOMIC DNA]</scope>
    <source>
        <strain evidence="5 6">DSM 14055</strain>
    </source>
</reference>
<dbReference type="GO" id="GO:0005840">
    <property type="term" value="C:ribosome"/>
    <property type="evidence" value="ECO:0007669"/>
    <property type="project" value="UniProtKB-KW"/>
</dbReference>
<dbReference type="RefSeq" id="WP_152947199.1">
    <property type="nucleotide sequence ID" value="NZ_WHYR01000028.1"/>
</dbReference>
<dbReference type="GO" id="GO:0006412">
    <property type="term" value="P:translation"/>
    <property type="evidence" value="ECO:0007669"/>
    <property type="project" value="TreeGrafter"/>
</dbReference>
<dbReference type="GO" id="GO:1990904">
    <property type="term" value="C:ribonucleoprotein complex"/>
    <property type="evidence" value="ECO:0007669"/>
    <property type="project" value="UniProtKB-KW"/>
</dbReference>
<evidence type="ECO:0000259" key="4">
    <source>
        <dbReference type="PROSITE" id="PS50126"/>
    </source>
</evidence>
<comment type="caution">
    <text evidence="5">The sequence shown here is derived from an EMBL/GenBank/DDBJ whole genome shotgun (WGS) entry which is preliminary data.</text>
</comment>
<dbReference type="AlphaFoldDB" id="A0A6N7IUH5"/>
<name>A0A6N7IUH5_9FIRM</name>
<dbReference type="InterPro" id="IPR050437">
    <property type="entry name" value="Ribos_protein_bS1-like"/>
</dbReference>
<comment type="similarity">
    <text evidence="1">Belongs to the bacterial ribosomal protein bS1 family.</text>
</comment>
<dbReference type="SUPFAM" id="SSF50249">
    <property type="entry name" value="Nucleic acid-binding proteins"/>
    <property type="match status" value="3"/>
</dbReference>
<dbReference type="InterPro" id="IPR003029">
    <property type="entry name" value="S1_domain"/>
</dbReference>
<dbReference type="OrthoDB" id="9793609at2"/>
<gene>
    <name evidence="5" type="ORF">GFC01_10940</name>
</gene>
<dbReference type="SMART" id="SM00316">
    <property type="entry name" value="S1"/>
    <property type="match status" value="3"/>
</dbReference>
<evidence type="ECO:0000256" key="2">
    <source>
        <dbReference type="ARBA" id="ARBA00022980"/>
    </source>
</evidence>
<dbReference type="Gene3D" id="2.40.50.140">
    <property type="entry name" value="Nucleic acid-binding proteins"/>
    <property type="match status" value="2"/>
</dbReference>
<dbReference type="InterPro" id="IPR012340">
    <property type="entry name" value="NA-bd_OB-fold"/>
</dbReference>
<dbReference type="GO" id="GO:0003729">
    <property type="term" value="F:mRNA binding"/>
    <property type="evidence" value="ECO:0007669"/>
    <property type="project" value="TreeGrafter"/>
</dbReference>
<dbReference type="PROSITE" id="PS50126">
    <property type="entry name" value="S1"/>
    <property type="match status" value="2"/>
</dbReference>